<feature type="compositionally biased region" description="Low complexity" evidence="5">
    <location>
        <begin position="121"/>
        <end position="135"/>
    </location>
</feature>
<dbReference type="AlphaFoldDB" id="A0AAJ0BLS9"/>
<evidence type="ECO:0000256" key="2">
    <source>
        <dbReference type="ARBA" id="ARBA00022771"/>
    </source>
</evidence>
<feature type="compositionally biased region" description="Pro residues" evidence="5">
    <location>
        <begin position="78"/>
        <end position="88"/>
    </location>
</feature>
<feature type="domain" description="C3H1-type" evidence="6">
    <location>
        <begin position="463"/>
        <end position="491"/>
    </location>
</feature>
<feature type="compositionally biased region" description="Gly residues" evidence="5">
    <location>
        <begin position="38"/>
        <end position="53"/>
    </location>
</feature>
<protein>
    <recommendedName>
        <fullName evidence="6">C3H1-type domain-containing protein</fullName>
    </recommendedName>
</protein>
<evidence type="ECO:0000313" key="7">
    <source>
        <dbReference type="EMBL" id="KAK1758226.1"/>
    </source>
</evidence>
<feature type="region of interest" description="Disordered" evidence="5">
    <location>
        <begin position="377"/>
        <end position="396"/>
    </location>
</feature>
<dbReference type="PANTHER" id="PTHR13309">
    <property type="entry name" value="NUCLEAR FRAGILE X MENTAL RETARDATION PROTEIN INTERACTING PROTEIN 1"/>
    <property type="match status" value="1"/>
</dbReference>
<dbReference type="GO" id="GO:0008270">
    <property type="term" value="F:zinc ion binding"/>
    <property type="evidence" value="ECO:0007669"/>
    <property type="project" value="UniProtKB-KW"/>
</dbReference>
<evidence type="ECO:0000256" key="3">
    <source>
        <dbReference type="ARBA" id="ARBA00022833"/>
    </source>
</evidence>
<evidence type="ECO:0000256" key="1">
    <source>
        <dbReference type="ARBA" id="ARBA00022723"/>
    </source>
</evidence>
<feature type="compositionally biased region" description="Pro residues" evidence="5">
    <location>
        <begin position="1"/>
        <end position="15"/>
    </location>
</feature>
<feature type="zinc finger region" description="C3H1-type" evidence="4">
    <location>
        <begin position="463"/>
        <end position="491"/>
    </location>
</feature>
<feature type="compositionally biased region" description="Basic and acidic residues" evidence="5">
    <location>
        <begin position="550"/>
        <end position="559"/>
    </location>
</feature>
<keyword evidence="8" id="KW-1185">Reference proteome</keyword>
<feature type="region of interest" description="Disordered" evidence="5">
    <location>
        <begin position="1"/>
        <end position="343"/>
    </location>
</feature>
<dbReference type="PROSITE" id="PS50103">
    <property type="entry name" value="ZF_C3H1"/>
    <property type="match status" value="1"/>
</dbReference>
<evidence type="ECO:0000259" key="6">
    <source>
        <dbReference type="PROSITE" id="PS50103"/>
    </source>
</evidence>
<reference evidence="7" key="1">
    <citation type="submission" date="2023-06" db="EMBL/GenBank/DDBJ databases">
        <title>Genome-scale phylogeny and comparative genomics of the fungal order Sordariales.</title>
        <authorList>
            <consortium name="Lawrence Berkeley National Laboratory"/>
            <person name="Hensen N."/>
            <person name="Bonometti L."/>
            <person name="Westerberg I."/>
            <person name="Brannstrom I.O."/>
            <person name="Guillou S."/>
            <person name="Cros-Aarteil S."/>
            <person name="Calhoun S."/>
            <person name="Haridas S."/>
            <person name="Kuo A."/>
            <person name="Mondo S."/>
            <person name="Pangilinan J."/>
            <person name="Riley R."/>
            <person name="Labutti K."/>
            <person name="Andreopoulos B."/>
            <person name="Lipzen A."/>
            <person name="Chen C."/>
            <person name="Yanf M."/>
            <person name="Daum C."/>
            <person name="Ng V."/>
            <person name="Clum A."/>
            <person name="Steindorff A."/>
            <person name="Ohm R."/>
            <person name="Martin F."/>
            <person name="Silar P."/>
            <person name="Natvig D."/>
            <person name="Lalanne C."/>
            <person name="Gautier V."/>
            <person name="Ament-Velasquez S.L."/>
            <person name="Kruys A."/>
            <person name="Hutchinson M.I."/>
            <person name="Powell A.J."/>
            <person name="Barry K."/>
            <person name="Miller A.N."/>
            <person name="Grigoriev I.V."/>
            <person name="Debuchy R."/>
            <person name="Gladieux P."/>
            <person name="Thoren M.H."/>
            <person name="Johannesson H."/>
        </authorList>
    </citation>
    <scope>NUCLEOTIDE SEQUENCE</scope>
    <source>
        <strain evidence="7">PSN4</strain>
    </source>
</reference>
<dbReference type="InterPro" id="IPR019496">
    <property type="entry name" value="NUFIP1_cons_dom"/>
</dbReference>
<dbReference type="GO" id="GO:0003723">
    <property type="term" value="F:RNA binding"/>
    <property type="evidence" value="ECO:0007669"/>
    <property type="project" value="InterPro"/>
</dbReference>
<feature type="compositionally biased region" description="Low complexity" evidence="5">
    <location>
        <begin position="540"/>
        <end position="549"/>
    </location>
</feature>
<feature type="compositionally biased region" description="Basic and acidic residues" evidence="5">
    <location>
        <begin position="436"/>
        <end position="452"/>
    </location>
</feature>
<comment type="caution">
    <text evidence="7">The sequence shown here is derived from an EMBL/GenBank/DDBJ whole genome shotgun (WGS) entry which is preliminary data.</text>
</comment>
<name>A0AAJ0BLS9_9PEZI</name>
<dbReference type="GO" id="GO:0005634">
    <property type="term" value="C:nucleus"/>
    <property type="evidence" value="ECO:0007669"/>
    <property type="project" value="TreeGrafter"/>
</dbReference>
<dbReference type="InterPro" id="IPR039136">
    <property type="entry name" value="NUFIP1-like"/>
</dbReference>
<feature type="region of interest" description="Disordered" evidence="5">
    <location>
        <begin position="403"/>
        <end position="474"/>
    </location>
</feature>
<keyword evidence="1 4" id="KW-0479">Metal-binding</keyword>
<dbReference type="PANTHER" id="PTHR13309:SF0">
    <property type="entry name" value="FMR1-INTERACTING PROTEIN NUFIP1"/>
    <property type="match status" value="1"/>
</dbReference>
<dbReference type="InterPro" id="IPR036855">
    <property type="entry name" value="Znf_CCCH_sf"/>
</dbReference>
<feature type="compositionally biased region" description="Pro residues" evidence="5">
    <location>
        <begin position="136"/>
        <end position="145"/>
    </location>
</feature>
<evidence type="ECO:0000313" key="8">
    <source>
        <dbReference type="Proteomes" id="UP001239445"/>
    </source>
</evidence>
<feature type="compositionally biased region" description="Low complexity" evidence="5">
    <location>
        <begin position="63"/>
        <end position="77"/>
    </location>
</feature>
<feature type="compositionally biased region" description="Pro residues" evidence="5">
    <location>
        <begin position="202"/>
        <end position="226"/>
    </location>
</feature>
<dbReference type="SUPFAM" id="SSF90229">
    <property type="entry name" value="CCCH zinc finger"/>
    <property type="match status" value="1"/>
</dbReference>
<gene>
    <name evidence="7" type="ORF">QBC47DRAFT_358100</name>
</gene>
<accession>A0AAJ0BLS9</accession>
<evidence type="ECO:0000256" key="5">
    <source>
        <dbReference type="SAM" id="MobiDB-lite"/>
    </source>
</evidence>
<feature type="compositionally biased region" description="Pro residues" evidence="5">
    <location>
        <begin position="235"/>
        <end position="247"/>
    </location>
</feature>
<dbReference type="InterPro" id="IPR000571">
    <property type="entry name" value="Znf_CCCH"/>
</dbReference>
<feature type="compositionally biased region" description="Basic residues" evidence="5">
    <location>
        <begin position="256"/>
        <end position="272"/>
    </location>
</feature>
<proteinExistence type="predicted"/>
<dbReference type="GO" id="GO:0000492">
    <property type="term" value="P:box C/D snoRNP assembly"/>
    <property type="evidence" value="ECO:0007669"/>
    <property type="project" value="TreeGrafter"/>
</dbReference>
<sequence>MAYNYGPPPPAPGPAPHATGPQTAYAPYTQPPYHQGSQRGGHNGRGGRGGSDRGGYQPPVPAYGYGQHPSQYGQQHPGPYPQVPPNGYAPPQHWPAEHAQPHPQQPPPHAPLPAENYHPNYAPQIYQQPAYAGQPAYPPAQPPYGPGYTAQGPPNPQWGGQQPNPASYGGGGRGGRPYNERGGHKSQMMGPPIRIGFDSPAQPAPPAPVSNPYPQPPYGAPQPPQTAYPVAPYQGYPPPAPYMPVPAPYDSASGHGARHHNRGGFHSNHSKPRSQFGGDKMRNRNRAQPSQTPPTQHQKPDTASTGKKKKRRTNTLGLTPGDESDGFDENEEELEELYGADAPQPTDIAVWIAERRANFPTKARIEAKKAAALANRNADGANNAEDPKALLLQQKAERLRKQLEKVESSIKRKREQQDEGDDMRDVDLSPSPSSDAKSDDEKPEVISSRHDANNYLPPPPRKADPKKHCKYYSTGGTCGKKGKCRFVHDPVVREEALKERERNGGRLTLQQRLILNDKDQQDLTIVKSLKFLQDKGVLDAAAKASSEPPKSNREEKPDSPHLPPPPIREERLPNGHGLPPIPPPSVVSDSPKTKYSGWNLSGFGNTGVRASDI</sequence>
<evidence type="ECO:0000256" key="4">
    <source>
        <dbReference type="PROSITE-ProRule" id="PRU00723"/>
    </source>
</evidence>
<dbReference type="Proteomes" id="UP001239445">
    <property type="component" value="Unassembled WGS sequence"/>
</dbReference>
<dbReference type="Pfam" id="PF10453">
    <property type="entry name" value="NUFIP1"/>
    <property type="match status" value="1"/>
</dbReference>
<feature type="compositionally biased region" description="Acidic residues" evidence="5">
    <location>
        <begin position="322"/>
        <end position="338"/>
    </location>
</feature>
<keyword evidence="2 4" id="KW-0863">Zinc-finger</keyword>
<feature type="compositionally biased region" description="Polar residues" evidence="5">
    <location>
        <begin position="286"/>
        <end position="305"/>
    </location>
</feature>
<dbReference type="EMBL" id="MU839829">
    <property type="protein sequence ID" value="KAK1758226.1"/>
    <property type="molecule type" value="Genomic_DNA"/>
</dbReference>
<organism evidence="7 8">
    <name type="scientific">Echria macrotheca</name>
    <dbReference type="NCBI Taxonomy" id="438768"/>
    <lineage>
        <taxon>Eukaryota</taxon>
        <taxon>Fungi</taxon>
        <taxon>Dikarya</taxon>
        <taxon>Ascomycota</taxon>
        <taxon>Pezizomycotina</taxon>
        <taxon>Sordariomycetes</taxon>
        <taxon>Sordariomycetidae</taxon>
        <taxon>Sordariales</taxon>
        <taxon>Schizotheciaceae</taxon>
        <taxon>Echria</taxon>
    </lineage>
</organism>
<feature type="compositionally biased region" description="Low complexity" evidence="5">
    <location>
        <begin position="146"/>
        <end position="165"/>
    </location>
</feature>
<feature type="region of interest" description="Disordered" evidence="5">
    <location>
        <begin position="539"/>
        <end position="613"/>
    </location>
</feature>
<keyword evidence="3 4" id="KW-0862">Zinc</keyword>